<accession>A0ABQ9Z200</accession>
<evidence type="ECO:0000313" key="2">
    <source>
        <dbReference type="EMBL" id="KAK4006843.1"/>
    </source>
</evidence>
<comment type="caution">
    <text evidence="2">The sequence shown here is derived from an EMBL/GenBank/DDBJ whole genome shotgun (WGS) entry which is preliminary data.</text>
</comment>
<reference evidence="2 3" key="1">
    <citation type="journal article" date="2023" name="Nucleic Acids Res.">
        <title>The hologenome of Daphnia magna reveals possible DNA methylation and microbiome-mediated evolution of the host genome.</title>
        <authorList>
            <person name="Chaturvedi A."/>
            <person name="Li X."/>
            <person name="Dhandapani V."/>
            <person name="Marshall H."/>
            <person name="Kissane S."/>
            <person name="Cuenca-Cambronero M."/>
            <person name="Asole G."/>
            <person name="Calvet F."/>
            <person name="Ruiz-Romero M."/>
            <person name="Marangio P."/>
            <person name="Guigo R."/>
            <person name="Rago D."/>
            <person name="Mirbahai L."/>
            <person name="Eastwood N."/>
            <person name="Colbourne J.K."/>
            <person name="Zhou J."/>
            <person name="Mallon E."/>
            <person name="Orsini L."/>
        </authorList>
    </citation>
    <scope>NUCLEOTIDE SEQUENCE [LARGE SCALE GENOMIC DNA]</scope>
    <source>
        <strain evidence="2">LRV0_1</strain>
    </source>
</reference>
<evidence type="ECO:0000256" key="1">
    <source>
        <dbReference type="SAM" id="SignalP"/>
    </source>
</evidence>
<sequence>MKMHFGIIFFLFCSVLSAYATSAVSPKEQNRFLIASNSISFTTFTLLKVTTTTTSTFTSTTTCTTSTAILSTCTTGRRRRGLFYDESNSESRHRRAALFYNENEAENKDGTLFLPVANKPSDPTREVISKPTDQSSTIPLEIESGFTLPEGSPNRFLLSFGTSTVTSLVISYSTVSLTAICISTTGFPLCGGVGK</sequence>
<protein>
    <submittedName>
        <fullName evidence="2">Uncharacterized protein</fullName>
    </submittedName>
</protein>
<gene>
    <name evidence="2" type="ORF">OUZ56_012000</name>
</gene>
<feature type="signal peptide" evidence="1">
    <location>
        <begin position="1"/>
        <end position="20"/>
    </location>
</feature>
<dbReference type="EMBL" id="JAOYFB010000002">
    <property type="protein sequence ID" value="KAK4006843.1"/>
    <property type="molecule type" value="Genomic_DNA"/>
</dbReference>
<proteinExistence type="predicted"/>
<organism evidence="2 3">
    <name type="scientific">Daphnia magna</name>
    <dbReference type="NCBI Taxonomy" id="35525"/>
    <lineage>
        <taxon>Eukaryota</taxon>
        <taxon>Metazoa</taxon>
        <taxon>Ecdysozoa</taxon>
        <taxon>Arthropoda</taxon>
        <taxon>Crustacea</taxon>
        <taxon>Branchiopoda</taxon>
        <taxon>Diplostraca</taxon>
        <taxon>Cladocera</taxon>
        <taxon>Anomopoda</taxon>
        <taxon>Daphniidae</taxon>
        <taxon>Daphnia</taxon>
    </lineage>
</organism>
<dbReference type="Proteomes" id="UP001234178">
    <property type="component" value="Unassembled WGS sequence"/>
</dbReference>
<keyword evidence="3" id="KW-1185">Reference proteome</keyword>
<keyword evidence="1" id="KW-0732">Signal</keyword>
<evidence type="ECO:0000313" key="3">
    <source>
        <dbReference type="Proteomes" id="UP001234178"/>
    </source>
</evidence>
<name>A0ABQ9Z200_9CRUS</name>
<feature type="chain" id="PRO_5046696290" evidence="1">
    <location>
        <begin position="21"/>
        <end position="195"/>
    </location>
</feature>